<accession>A0ACC0HBS0</accession>
<proteinExistence type="predicted"/>
<gene>
    <name evidence="1" type="ORF">LOK49_LG06G02641</name>
</gene>
<evidence type="ECO:0000313" key="2">
    <source>
        <dbReference type="Proteomes" id="UP001060215"/>
    </source>
</evidence>
<dbReference type="EMBL" id="CM045762">
    <property type="protein sequence ID" value="KAI8010982.1"/>
    <property type="molecule type" value="Genomic_DNA"/>
</dbReference>
<name>A0ACC0HBS0_9ERIC</name>
<sequence length="94" mass="10737">MQCFLKDADTKQDEQETIHNLVTEIREVAYNAEAVFEPFVFEVASRRRGGGFRNILIRSVIILNEVLAATRFALRLKLLKAISLYSSQAYKVMA</sequence>
<reference evidence="1 2" key="1">
    <citation type="journal article" date="2022" name="Plant J.">
        <title>Chromosome-level genome of Camellia lanceoleosa provides a valuable resource for understanding genome evolution and self-incompatibility.</title>
        <authorList>
            <person name="Gong W."/>
            <person name="Xiao S."/>
            <person name="Wang L."/>
            <person name="Liao Z."/>
            <person name="Chang Y."/>
            <person name="Mo W."/>
            <person name="Hu G."/>
            <person name="Li W."/>
            <person name="Zhao G."/>
            <person name="Zhu H."/>
            <person name="Hu X."/>
            <person name="Ji K."/>
            <person name="Xiang X."/>
            <person name="Song Q."/>
            <person name="Yuan D."/>
            <person name="Jin S."/>
            <person name="Zhang L."/>
        </authorList>
    </citation>
    <scope>NUCLEOTIDE SEQUENCE [LARGE SCALE GENOMIC DNA]</scope>
    <source>
        <strain evidence="1">SQ_2022a</strain>
    </source>
</reference>
<comment type="caution">
    <text evidence="1">The sequence shown here is derived from an EMBL/GenBank/DDBJ whole genome shotgun (WGS) entry which is preliminary data.</text>
</comment>
<keyword evidence="2" id="KW-1185">Reference proteome</keyword>
<organism evidence="1 2">
    <name type="scientific">Camellia lanceoleosa</name>
    <dbReference type="NCBI Taxonomy" id="1840588"/>
    <lineage>
        <taxon>Eukaryota</taxon>
        <taxon>Viridiplantae</taxon>
        <taxon>Streptophyta</taxon>
        <taxon>Embryophyta</taxon>
        <taxon>Tracheophyta</taxon>
        <taxon>Spermatophyta</taxon>
        <taxon>Magnoliopsida</taxon>
        <taxon>eudicotyledons</taxon>
        <taxon>Gunneridae</taxon>
        <taxon>Pentapetalae</taxon>
        <taxon>asterids</taxon>
        <taxon>Ericales</taxon>
        <taxon>Theaceae</taxon>
        <taxon>Camellia</taxon>
    </lineage>
</organism>
<evidence type="ECO:0000313" key="1">
    <source>
        <dbReference type="EMBL" id="KAI8010982.1"/>
    </source>
</evidence>
<dbReference type="Proteomes" id="UP001060215">
    <property type="component" value="Chromosome 5"/>
</dbReference>
<protein>
    <submittedName>
        <fullName evidence="1">Disease resistance protein</fullName>
    </submittedName>
</protein>